<dbReference type="Proteomes" id="UP000244336">
    <property type="component" value="Chromosome 1"/>
</dbReference>
<protein>
    <submittedName>
        <fullName evidence="2">Uncharacterized protein</fullName>
    </submittedName>
</protein>
<accession>A0A2T7F2F9</accession>
<dbReference type="AlphaFoldDB" id="A0A2T7F2F9"/>
<reference evidence="2 3" key="1">
    <citation type="submission" date="2018-04" db="EMBL/GenBank/DDBJ databases">
        <title>WGS assembly of Panicum hallii var. hallii HAL2.</title>
        <authorList>
            <person name="Lovell J."/>
            <person name="Jenkins J."/>
            <person name="Lowry D."/>
            <person name="Mamidi S."/>
            <person name="Sreedasyam A."/>
            <person name="Weng X."/>
            <person name="Barry K."/>
            <person name="Bonette J."/>
            <person name="Campitelli B."/>
            <person name="Daum C."/>
            <person name="Gordon S."/>
            <person name="Gould B."/>
            <person name="Lipzen A."/>
            <person name="MacQueen A."/>
            <person name="Palacio-Mejia J."/>
            <person name="Plott C."/>
            <person name="Shakirov E."/>
            <person name="Shu S."/>
            <person name="Yoshinaga Y."/>
            <person name="Zane M."/>
            <person name="Rokhsar D."/>
            <person name="Grimwood J."/>
            <person name="Schmutz J."/>
            <person name="Juenger T."/>
        </authorList>
    </citation>
    <scope>NUCLEOTIDE SEQUENCE [LARGE SCALE GENOMIC DNA]</scope>
    <source>
        <strain evidence="3">cv. HAL2</strain>
    </source>
</reference>
<proteinExistence type="predicted"/>
<sequence length="224" mass="24377">MENFFNACRNFDCLLCTEILATFFFSAQRYKKIVCDLQAPGFTYPPSSSPFTVLDKRIAESEPNSSSAGRVIPPPIPTAGPVSSATETRIHKRIPSRSRDATTSSRAPRPPPPRLRSPLAAGLSPAAAGAPRVSGHRTRLHPLDRAPPPPAAGLTPRLSPLGPGELAVERRGCRRRQDARRQGSPALPPRRAPLRIHPCLISTAASWLSMYETDNGIHQQVCCY</sequence>
<evidence type="ECO:0000256" key="1">
    <source>
        <dbReference type="SAM" id="MobiDB-lite"/>
    </source>
</evidence>
<feature type="compositionally biased region" description="Low complexity" evidence="1">
    <location>
        <begin position="116"/>
        <end position="132"/>
    </location>
</feature>
<evidence type="ECO:0000313" key="2">
    <source>
        <dbReference type="EMBL" id="PUZ74249.1"/>
    </source>
</evidence>
<organism evidence="2 3">
    <name type="scientific">Panicum hallii var. hallii</name>
    <dbReference type="NCBI Taxonomy" id="1504633"/>
    <lineage>
        <taxon>Eukaryota</taxon>
        <taxon>Viridiplantae</taxon>
        <taxon>Streptophyta</taxon>
        <taxon>Embryophyta</taxon>
        <taxon>Tracheophyta</taxon>
        <taxon>Spermatophyta</taxon>
        <taxon>Magnoliopsida</taxon>
        <taxon>Liliopsida</taxon>
        <taxon>Poales</taxon>
        <taxon>Poaceae</taxon>
        <taxon>PACMAD clade</taxon>
        <taxon>Panicoideae</taxon>
        <taxon>Panicodae</taxon>
        <taxon>Paniceae</taxon>
        <taxon>Panicinae</taxon>
        <taxon>Panicum</taxon>
        <taxon>Panicum sect. Panicum</taxon>
    </lineage>
</organism>
<feature type="compositionally biased region" description="Basic and acidic residues" evidence="1">
    <location>
        <begin position="167"/>
        <end position="181"/>
    </location>
</feature>
<dbReference type="Gramene" id="PUZ74249">
    <property type="protein sequence ID" value="PUZ74249"/>
    <property type="gene ID" value="GQ55_1G049200"/>
</dbReference>
<name>A0A2T7F2F9_9POAL</name>
<dbReference type="EMBL" id="CM009749">
    <property type="protein sequence ID" value="PUZ74249.1"/>
    <property type="molecule type" value="Genomic_DNA"/>
</dbReference>
<feature type="region of interest" description="Disordered" evidence="1">
    <location>
        <begin position="59"/>
        <end position="192"/>
    </location>
</feature>
<keyword evidence="3" id="KW-1185">Reference proteome</keyword>
<gene>
    <name evidence="2" type="ORF">GQ55_1G049200</name>
</gene>
<evidence type="ECO:0000313" key="3">
    <source>
        <dbReference type="Proteomes" id="UP000244336"/>
    </source>
</evidence>